<proteinExistence type="predicted"/>
<dbReference type="Proteomes" id="UP000037460">
    <property type="component" value="Unassembled WGS sequence"/>
</dbReference>
<dbReference type="OrthoDB" id="10501201at2759"/>
<dbReference type="EMBL" id="JWZX01002294">
    <property type="protein sequence ID" value="KOO30106.1"/>
    <property type="molecule type" value="Genomic_DNA"/>
</dbReference>
<keyword evidence="3" id="KW-1185">Reference proteome</keyword>
<dbReference type="AlphaFoldDB" id="A0A0M0JTT9"/>
<evidence type="ECO:0000313" key="2">
    <source>
        <dbReference type="EMBL" id="KOO30106.1"/>
    </source>
</evidence>
<name>A0A0M0JTT9_9EUKA</name>
<evidence type="ECO:0000256" key="1">
    <source>
        <dbReference type="SAM" id="MobiDB-lite"/>
    </source>
</evidence>
<gene>
    <name evidence="2" type="ORF">Ctob_014990</name>
</gene>
<evidence type="ECO:0000313" key="3">
    <source>
        <dbReference type="Proteomes" id="UP000037460"/>
    </source>
</evidence>
<feature type="region of interest" description="Disordered" evidence="1">
    <location>
        <begin position="1"/>
        <end position="21"/>
    </location>
</feature>
<accession>A0A0M0JTT9</accession>
<dbReference type="SUPFAM" id="SSF50729">
    <property type="entry name" value="PH domain-like"/>
    <property type="match status" value="1"/>
</dbReference>
<organism evidence="2 3">
    <name type="scientific">Chrysochromulina tobinii</name>
    <dbReference type="NCBI Taxonomy" id="1460289"/>
    <lineage>
        <taxon>Eukaryota</taxon>
        <taxon>Haptista</taxon>
        <taxon>Haptophyta</taxon>
        <taxon>Prymnesiophyceae</taxon>
        <taxon>Prymnesiales</taxon>
        <taxon>Chrysochromulinaceae</taxon>
        <taxon>Chrysochromulina</taxon>
    </lineage>
</organism>
<protein>
    <recommendedName>
        <fullName evidence="4">PH domain-containing protein</fullName>
    </recommendedName>
</protein>
<comment type="caution">
    <text evidence="2">The sequence shown here is derived from an EMBL/GenBank/DDBJ whole genome shotgun (WGS) entry which is preliminary data.</text>
</comment>
<sequence>MPGMNAHDAGSAGESSGDTRTAQQIIDATRAQLSWMEAAESEVAQDDLQALLMETRGVLEKLAEGNLKLGSWQMVLWQPRWVFATTDAVCYQKITSDERPIGKEKKIKFTDILKIDELDYGEFQLEVAKRFYTFKAPTSQKCTVRLRETAVCSGLSRSCFSSSRARPLASC</sequence>
<reference evidence="3" key="1">
    <citation type="journal article" date="2015" name="PLoS Genet.">
        <title>Genome Sequence and Transcriptome Analyses of Chrysochromulina tobin: Metabolic Tools for Enhanced Algal Fitness in the Prominent Order Prymnesiales (Haptophyceae).</title>
        <authorList>
            <person name="Hovde B.T."/>
            <person name="Deodato C.R."/>
            <person name="Hunsperger H.M."/>
            <person name="Ryken S.A."/>
            <person name="Yost W."/>
            <person name="Jha R.K."/>
            <person name="Patterson J."/>
            <person name="Monnat R.J. Jr."/>
            <person name="Barlow S.B."/>
            <person name="Starkenburg S.R."/>
            <person name="Cattolico R.A."/>
        </authorList>
    </citation>
    <scope>NUCLEOTIDE SEQUENCE</scope>
    <source>
        <strain evidence="3">CCMP291</strain>
    </source>
</reference>
<evidence type="ECO:0008006" key="4">
    <source>
        <dbReference type="Google" id="ProtNLM"/>
    </source>
</evidence>